<comment type="caution">
    <text evidence="2">The sequence shown here is derived from an EMBL/GenBank/DDBJ whole genome shotgun (WGS) entry which is preliminary data.</text>
</comment>
<name>A0A101V4K6_9ACTN</name>
<evidence type="ECO:0000313" key="3">
    <source>
        <dbReference type="Proteomes" id="UP000053260"/>
    </source>
</evidence>
<evidence type="ECO:0008006" key="4">
    <source>
        <dbReference type="Google" id="ProtNLM"/>
    </source>
</evidence>
<keyword evidence="1" id="KW-0812">Transmembrane</keyword>
<evidence type="ECO:0000313" key="2">
    <source>
        <dbReference type="EMBL" id="KUO22373.1"/>
    </source>
</evidence>
<sequence length="230" mass="24794">MSTHIDDRRPLLNVGHGTWDLIWSHVHRVLVVNLAVAVTSLPLLLALAAEPRPWRYPVFFTLLSLGAGPSLAAVFAYLRLTVEDERVPVAEAFRCYRRLFRPALLTWSPFVLLAAVALTDLAVLRTTAPGPALVPLLAVVVLVAASSAIVAMAALPDDPRATVRRTVLAASYASVRRWPFALANLGLLAVGLVLVNQAPLLGPAVVPGCALFVVWRNCRAMLAPTRPIPL</sequence>
<gene>
    <name evidence="2" type="ORF">AQJ91_04170</name>
</gene>
<dbReference type="InterPro" id="IPR006938">
    <property type="entry name" value="DUF624"/>
</dbReference>
<dbReference type="Pfam" id="PF04854">
    <property type="entry name" value="DUF624"/>
    <property type="match status" value="1"/>
</dbReference>
<feature type="transmembrane region" description="Helical" evidence="1">
    <location>
        <begin position="29"/>
        <end position="48"/>
    </location>
</feature>
<keyword evidence="1" id="KW-1133">Transmembrane helix</keyword>
<dbReference type="RefSeq" id="WP_067016461.1">
    <property type="nucleotide sequence ID" value="NZ_KQ949076.1"/>
</dbReference>
<dbReference type="STRING" id="909626.AQJ91_04170"/>
<dbReference type="AlphaFoldDB" id="A0A101V4K6"/>
<feature type="transmembrane region" description="Helical" evidence="1">
    <location>
        <begin position="99"/>
        <end position="124"/>
    </location>
</feature>
<keyword evidence="1" id="KW-0472">Membrane</keyword>
<feature type="transmembrane region" description="Helical" evidence="1">
    <location>
        <begin position="136"/>
        <end position="155"/>
    </location>
</feature>
<organism evidence="2 3">
    <name type="scientific">Streptomyces dysideae</name>
    <dbReference type="NCBI Taxonomy" id="909626"/>
    <lineage>
        <taxon>Bacteria</taxon>
        <taxon>Bacillati</taxon>
        <taxon>Actinomycetota</taxon>
        <taxon>Actinomycetes</taxon>
        <taxon>Kitasatosporales</taxon>
        <taxon>Streptomycetaceae</taxon>
        <taxon>Streptomyces</taxon>
    </lineage>
</organism>
<accession>A0A101V4K6</accession>
<reference evidence="2 3" key="1">
    <citation type="submission" date="2015-10" db="EMBL/GenBank/DDBJ databases">
        <title>Draft genome sequence of Streptomyces sp. RV15, isolated from a marine sponge.</title>
        <authorList>
            <person name="Ruckert C."/>
            <person name="Abdelmohsen U.R."/>
            <person name="Winkler A."/>
            <person name="Hentschel U."/>
            <person name="Kalinowski J."/>
            <person name="Kampfer P."/>
            <person name="Glaeser S."/>
        </authorList>
    </citation>
    <scope>NUCLEOTIDE SEQUENCE [LARGE SCALE GENOMIC DNA]</scope>
    <source>
        <strain evidence="2 3">RV15</strain>
    </source>
</reference>
<dbReference type="OrthoDB" id="4212508at2"/>
<dbReference type="EMBL" id="LMXB01000017">
    <property type="protein sequence ID" value="KUO22373.1"/>
    <property type="molecule type" value="Genomic_DNA"/>
</dbReference>
<keyword evidence="3" id="KW-1185">Reference proteome</keyword>
<protein>
    <recommendedName>
        <fullName evidence="4">DUF624 domain-containing protein</fullName>
    </recommendedName>
</protein>
<feature type="transmembrane region" description="Helical" evidence="1">
    <location>
        <begin position="175"/>
        <end position="194"/>
    </location>
</feature>
<proteinExistence type="predicted"/>
<dbReference type="Proteomes" id="UP000053260">
    <property type="component" value="Unassembled WGS sequence"/>
</dbReference>
<feature type="transmembrane region" description="Helical" evidence="1">
    <location>
        <begin position="54"/>
        <end position="78"/>
    </location>
</feature>
<evidence type="ECO:0000256" key="1">
    <source>
        <dbReference type="SAM" id="Phobius"/>
    </source>
</evidence>